<dbReference type="OMA" id="YCAARYH"/>
<dbReference type="InterPro" id="IPR007110">
    <property type="entry name" value="Ig-like_dom"/>
</dbReference>
<organism evidence="5 6">
    <name type="scientific">Amphilophus citrinellus</name>
    <name type="common">Midas cichlid</name>
    <name type="synonym">Cichlasoma citrinellum</name>
    <dbReference type="NCBI Taxonomy" id="61819"/>
    <lineage>
        <taxon>Eukaryota</taxon>
        <taxon>Metazoa</taxon>
        <taxon>Chordata</taxon>
        <taxon>Craniata</taxon>
        <taxon>Vertebrata</taxon>
        <taxon>Euteleostomi</taxon>
        <taxon>Actinopterygii</taxon>
        <taxon>Neopterygii</taxon>
        <taxon>Teleostei</taxon>
        <taxon>Neoteleostei</taxon>
        <taxon>Acanthomorphata</taxon>
        <taxon>Ovalentaria</taxon>
        <taxon>Cichlomorphae</taxon>
        <taxon>Cichliformes</taxon>
        <taxon>Cichlidae</taxon>
        <taxon>New World cichlids</taxon>
        <taxon>Cichlasomatinae</taxon>
        <taxon>Heroini</taxon>
        <taxon>Amphilophus</taxon>
    </lineage>
</organism>
<reference evidence="5" key="1">
    <citation type="submission" date="2025-08" db="UniProtKB">
        <authorList>
            <consortium name="Ensembl"/>
        </authorList>
    </citation>
    <scope>IDENTIFICATION</scope>
</reference>
<feature type="domain" description="Ig-like" evidence="4">
    <location>
        <begin position="30"/>
        <end position="120"/>
    </location>
</feature>
<dbReference type="PROSITE" id="PS50835">
    <property type="entry name" value="IG_LIKE"/>
    <property type="match status" value="1"/>
</dbReference>
<evidence type="ECO:0000256" key="3">
    <source>
        <dbReference type="SAM" id="SignalP"/>
    </source>
</evidence>
<evidence type="ECO:0000313" key="6">
    <source>
        <dbReference type="Proteomes" id="UP000261340"/>
    </source>
</evidence>
<dbReference type="Pfam" id="PF07686">
    <property type="entry name" value="V-set"/>
    <property type="match status" value="1"/>
</dbReference>
<reference evidence="5" key="2">
    <citation type="submission" date="2025-09" db="UniProtKB">
        <authorList>
            <consortium name="Ensembl"/>
        </authorList>
    </citation>
    <scope>IDENTIFICATION</scope>
</reference>
<dbReference type="InterPro" id="IPR050413">
    <property type="entry name" value="TCR_beta_variable"/>
</dbReference>
<dbReference type="PANTHER" id="PTHR23268">
    <property type="entry name" value="T-CELL RECEPTOR BETA CHAIN"/>
    <property type="match status" value="1"/>
</dbReference>
<dbReference type="Proteomes" id="UP000261340">
    <property type="component" value="Unplaced"/>
</dbReference>
<dbReference type="Gene3D" id="2.60.40.10">
    <property type="entry name" value="Immunoglobulins"/>
    <property type="match status" value="1"/>
</dbReference>
<feature type="chain" id="PRO_5018667366" description="Ig-like domain-containing protein" evidence="3">
    <location>
        <begin position="19"/>
        <end position="142"/>
    </location>
</feature>
<dbReference type="GO" id="GO:0002376">
    <property type="term" value="P:immune system process"/>
    <property type="evidence" value="ECO:0007669"/>
    <property type="project" value="UniProtKB-KW"/>
</dbReference>
<keyword evidence="2" id="KW-0391">Immunity</keyword>
<protein>
    <recommendedName>
        <fullName evidence="4">Ig-like domain-containing protein</fullName>
    </recommendedName>
</protein>
<dbReference type="GO" id="GO:0007166">
    <property type="term" value="P:cell surface receptor signaling pathway"/>
    <property type="evidence" value="ECO:0007669"/>
    <property type="project" value="TreeGrafter"/>
</dbReference>
<dbReference type="InterPro" id="IPR036179">
    <property type="entry name" value="Ig-like_dom_sf"/>
</dbReference>
<sequence length="142" mass="15920">FCLSLICCVLLLVVVCSAVHQIPANIYTRGEEAKIHCSHNITSYNQILWYKQSRKQLQLLGYMVLTAGNPEPGVNVVMDGNANQGQNCTLTIKEINLNSSGVYFCAARYHSAAHHCTSIQKPHKHIFTGFFRGRNKERISVQ</sequence>
<keyword evidence="1 3" id="KW-0732">Signal</keyword>
<dbReference type="Ensembl" id="ENSACIT00000016360.1">
    <property type="protein sequence ID" value="ENSACIP00000015941.1"/>
    <property type="gene ID" value="ENSACIG00000012379.1"/>
</dbReference>
<evidence type="ECO:0000259" key="4">
    <source>
        <dbReference type="PROSITE" id="PS50835"/>
    </source>
</evidence>
<dbReference type="AlphaFoldDB" id="A0A3Q0RYY5"/>
<dbReference type="InterPro" id="IPR013783">
    <property type="entry name" value="Ig-like_fold"/>
</dbReference>
<dbReference type="InterPro" id="IPR013106">
    <property type="entry name" value="Ig_V-set"/>
</dbReference>
<accession>A0A3Q0RYY5</accession>
<evidence type="ECO:0000313" key="5">
    <source>
        <dbReference type="Ensembl" id="ENSACIP00000015941.1"/>
    </source>
</evidence>
<dbReference type="GO" id="GO:0005886">
    <property type="term" value="C:plasma membrane"/>
    <property type="evidence" value="ECO:0007669"/>
    <property type="project" value="TreeGrafter"/>
</dbReference>
<evidence type="ECO:0000256" key="1">
    <source>
        <dbReference type="ARBA" id="ARBA00022729"/>
    </source>
</evidence>
<name>A0A3Q0RYY5_AMPCI</name>
<dbReference type="PANTHER" id="PTHR23268:SF102">
    <property type="entry name" value="IMMUNOGLOBULIN V-SET DOMAIN-CONTAINING PROTEIN"/>
    <property type="match status" value="1"/>
</dbReference>
<dbReference type="GeneTree" id="ENSGT00990000204043"/>
<evidence type="ECO:0000256" key="2">
    <source>
        <dbReference type="ARBA" id="ARBA00022859"/>
    </source>
</evidence>
<keyword evidence="6" id="KW-1185">Reference proteome</keyword>
<proteinExistence type="predicted"/>
<feature type="signal peptide" evidence="3">
    <location>
        <begin position="1"/>
        <end position="18"/>
    </location>
</feature>
<dbReference type="SUPFAM" id="SSF48726">
    <property type="entry name" value="Immunoglobulin"/>
    <property type="match status" value="1"/>
</dbReference>